<evidence type="ECO:0000313" key="1">
    <source>
        <dbReference type="Proteomes" id="UP000095287"/>
    </source>
</evidence>
<proteinExistence type="predicted"/>
<name>A0A1I8ABF7_9BILA</name>
<reference evidence="2" key="1">
    <citation type="submission" date="2016-11" db="UniProtKB">
        <authorList>
            <consortium name="WormBaseParasite"/>
        </authorList>
    </citation>
    <scope>IDENTIFICATION</scope>
</reference>
<accession>A0A1I8ABF7</accession>
<protein>
    <submittedName>
        <fullName evidence="2">Lymphoid enhancer-binding factor 1</fullName>
    </submittedName>
</protein>
<dbReference type="Proteomes" id="UP000095287">
    <property type="component" value="Unplaced"/>
</dbReference>
<dbReference type="WBParaSite" id="L893_g4196.t1">
    <property type="protein sequence ID" value="L893_g4196.t1"/>
    <property type="gene ID" value="L893_g4196"/>
</dbReference>
<sequence>MHNQPCLGMQKMTFDIFQNFLTMPEETADISRFSHSPEKEKPPHIMSLLERHPPRHHQFQKQRSMTAMYGTYGNYYGGGYNGMDAYNIPPAYRKISAESPTTLRKKAVSKTNFNRNPYEDEDSLSWGASVV</sequence>
<keyword evidence="1" id="KW-1185">Reference proteome</keyword>
<dbReference type="AlphaFoldDB" id="A0A1I8ABF7"/>
<evidence type="ECO:0000313" key="2">
    <source>
        <dbReference type="WBParaSite" id="L893_g4196.t1"/>
    </source>
</evidence>
<organism evidence="1 2">
    <name type="scientific">Steinernema glaseri</name>
    <dbReference type="NCBI Taxonomy" id="37863"/>
    <lineage>
        <taxon>Eukaryota</taxon>
        <taxon>Metazoa</taxon>
        <taxon>Ecdysozoa</taxon>
        <taxon>Nematoda</taxon>
        <taxon>Chromadorea</taxon>
        <taxon>Rhabditida</taxon>
        <taxon>Tylenchina</taxon>
        <taxon>Panagrolaimomorpha</taxon>
        <taxon>Strongyloidoidea</taxon>
        <taxon>Steinernematidae</taxon>
        <taxon>Steinernema</taxon>
    </lineage>
</organism>